<accession>A0A914VIT7</accession>
<name>A0A914VIT7_9BILA</name>
<dbReference type="AlphaFoldDB" id="A0A914VIT7"/>
<evidence type="ECO:0000256" key="1">
    <source>
        <dbReference type="SAM" id="MobiDB-lite"/>
    </source>
</evidence>
<evidence type="ECO:0000313" key="3">
    <source>
        <dbReference type="WBParaSite" id="PSAMB.scaffold205size65943.g3299.t1"/>
    </source>
</evidence>
<feature type="region of interest" description="Disordered" evidence="1">
    <location>
        <begin position="146"/>
        <end position="172"/>
    </location>
</feature>
<dbReference type="WBParaSite" id="PSAMB.scaffold205size65943.g3299.t1">
    <property type="protein sequence ID" value="PSAMB.scaffold205size65943.g3299.t1"/>
    <property type="gene ID" value="PSAMB.scaffold205size65943.g3299"/>
</dbReference>
<evidence type="ECO:0000313" key="2">
    <source>
        <dbReference type="Proteomes" id="UP000887566"/>
    </source>
</evidence>
<protein>
    <submittedName>
        <fullName evidence="3">Uncharacterized protein</fullName>
    </submittedName>
</protein>
<organism evidence="2 3">
    <name type="scientific">Plectus sambesii</name>
    <dbReference type="NCBI Taxonomy" id="2011161"/>
    <lineage>
        <taxon>Eukaryota</taxon>
        <taxon>Metazoa</taxon>
        <taxon>Ecdysozoa</taxon>
        <taxon>Nematoda</taxon>
        <taxon>Chromadorea</taxon>
        <taxon>Plectida</taxon>
        <taxon>Plectina</taxon>
        <taxon>Plectoidea</taxon>
        <taxon>Plectidae</taxon>
        <taxon>Plectus</taxon>
    </lineage>
</organism>
<proteinExistence type="predicted"/>
<dbReference type="Proteomes" id="UP000887566">
    <property type="component" value="Unplaced"/>
</dbReference>
<sequence>MASPVLARSSRQYLTIPTADELKLKRPTYPFLPSRCYVRAHDNFDRSGVGDVRRAPVSPPLRNRFRAFLRSPFRRRPIAAPVASFVVGRRRRRLVGRRQFSVAMEPPKRPKPSRDVFSCPQGFSDASSRRRSSGGAVFDTFDVANETTTPPSQGGGLLLPQHHGHHHSGTGRRESFLYRADSDFECTPRSVSRASSVASSDLM</sequence>
<feature type="region of interest" description="Disordered" evidence="1">
    <location>
        <begin position="104"/>
        <end position="134"/>
    </location>
</feature>
<keyword evidence="2" id="KW-1185">Reference proteome</keyword>
<reference evidence="3" key="1">
    <citation type="submission" date="2022-11" db="UniProtKB">
        <authorList>
            <consortium name="WormBaseParasite"/>
        </authorList>
    </citation>
    <scope>IDENTIFICATION</scope>
</reference>